<dbReference type="AlphaFoldDB" id="A0A917T4N2"/>
<dbReference type="EMBL" id="BMLF01000002">
    <property type="protein sequence ID" value="GGM10243.1"/>
    <property type="molecule type" value="Genomic_DNA"/>
</dbReference>
<reference evidence="1" key="1">
    <citation type="journal article" date="2014" name="Int. J. Syst. Evol. Microbiol.">
        <title>Complete genome sequence of Corynebacterium casei LMG S-19264T (=DSM 44701T), isolated from a smear-ripened cheese.</title>
        <authorList>
            <consortium name="US DOE Joint Genome Institute (JGI-PGF)"/>
            <person name="Walter F."/>
            <person name="Albersmeier A."/>
            <person name="Kalinowski J."/>
            <person name="Ruckert C."/>
        </authorList>
    </citation>
    <scope>NUCLEOTIDE SEQUENCE</scope>
    <source>
        <strain evidence="1">CGMCC 1.6293</strain>
    </source>
</reference>
<evidence type="ECO:0000313" key="2">
    <source>
        <dbReference type="Proteomes" id="UP000649829"/>
    </source>
</evidence>
<sequence>MKVAVLTSVRNDSVFLDLWLRYYGRLFGPECLYVVLDGFDQPLPDAVPAPNLLRVPFVPAERSVADRRRARLISDIARGLHRLYDVVIALDVDEFLVPDPDHYTDLSALLARTLAERNVSSLSGLGLDVAQHTGEEGPIALDRPILGQRRFAHVSTRYTKPAISFAPVTWGSGFHRVKRRNFHIQPHLYLFHLGMMDHATATARSGDSDRIAGGWTNHLRRRQKAFDIVAGTPPGDFDETTRTARRVQTLLRPPYAWNKPLMPGAPRVVRIPERFHGIV</sequence>
<keyword evidence="2" id="KW-1185">Reference proteome</keyword>
<name>A0A917T4N2_9RHOB</name>
<evidence type="ECO:0008006" key="3">
    <source>
        <dbReference type="Google" id="ProtNLM"/>
    </source>
</evidence>
<comment type="caution">
    <text evidence="1">The sequence shown here is derived from an EMBL/GenBank/DDBJ whole genome shotgun (WGS) entry which is preliminary data.</text>
</comment>
<dbReference type="Pfam" id="PF13704">
    <property type="entry name" value="Glyco_tranf_2_4"/>
    <property type="match status" value="1"/>
</dbReference>
<dbReference type="RefSeq" id="WP_028286708.1">
    <property type="nucleotide sequence ID" value="NZ_BMLF01000002.1"/>
</dbReference>
<organism evidence="1 2">
    <name type="scientific">Pseudooceanicola nanhaiensis</name>
    <dbReference type="NCBI Taxonomy" id="375761"/>
    <lineage>
        <taxon>Bacteria</taxon>
        <taxon>Pseudomonadati</taxon>
        <taxon>Pseudomonadota</taxon>
        <taxon>Alphaproteobacteria</taxon>
        <taxon>Rhodobacterales</taxon>
        <taxon>Paracoccaceae</taxon>
        <taxon>Pseudooceanicola</taxon>
    </lineage>
</organism>
<dbReference type="Proteomes" id="UP000649829">
    <property type="component" value="Unassembled WGS sequence"/>
</dbReference>
<protein>
    <recommendedName>
        <fullName evidence="3">Glycosyl transferase family 2</fullName>
    </recommendedName>
</protein>
<reference evidence="1" key="2">
    <citation type="submission" date="2020-09" db="EMBL/GenBank/DDBJ databases">
        <authorList>
            <person name="Sun Q."/>
            <person name="Zhou Y."/>
        </authorList>
    </citation>
    <scope>NUCLEOTIDE SEQUENCE</scope>
    <source>
        <strain evidence="1">CGMCC 1.6293</strain>
    </source>
</reference>
<evidence type="ECO:0000313" key="1">
    <source>
        <dbReference type="EMBL" id="GGM10243.1"/>
    </source>
</evidence>
<proteinExistence type="predicted"/>
<gene>
    <name evidence="1" type="ORF">GCM10011534_35430</name>
</gene>
<accession>A0A917T4N2</accession>